<dbReference type="VEuPathDB" id="VectorBase:ASIC006835"/>
<reference evidence="2 4" key="1">
    <citation type="journal article" date="2014" name="BMC Genomics">
        <title>Genome sequence of Anopheles sinensis provides insight into genetics basis of mosquito competence for malaria parasites.</title>
        <authorList>
            <person name="Zhou D."/>
            <person name="Zhang D."/>
            <person name="Ding G."/>
            <person name="Shi L."/>
            <person name="Hou Q."/>
            <person name="Ye Y."/>
            <person name="Xu Y."/>
            <person name="Zhou H."/>
            <person name="Xiong C."/>
            <person name="Li S."/>
            <person name="Yu J."/>
            <person name="Hong S."/>
            <person name="Yu X."/>
            <person name="Zou P."/>
            <person name="Chen C."/>
            <person name="Chang X."/>
            <person name="Wang W."/>
            <person name="Lv Y."/>
            <person name="Sun Y."/>
            <person name="Ma L."/>
            <person name="Shen B."/>
            <person name="Zhu C."/>
        </authorList>
    </citation>
    <scope>NUCLEOTIDE SEQUENCE [LARGE SCALE GENOMIC DNA]</scope>
</reference>
<evidence type="ECO:0000313" key="3">
    <source>
        <dbReference type="EnsemblMetazoa" id="ASIC006835-PA"/>
    </source>
</evidence>
<protein>
    <submittedName>
        <fullName evidence="2 3">Peptide chain release factor 2</fullName>
    </submittedName>
</protein>
<gene>
    <name evidence="2" type="ORF">ZHAS_00006835</name>
</gene>
<organism evidence="2">
    <name type="scientific">Anopheles sinensis</name>
    <name type="common">Mosquito</name>
    <dbReference type="NCBI Taxonomy" id="74873"/>
    <lineage>
        <taxon>Eukaryota</taxon>
        <taxon>Metazoa</taxon>
        <taxon>Ecdysozoa</taxon>
        <taxon>Arthropoda</taxon>
        <taxon>Hexapoda</taxon>
        <taxon>Insecta</taxon>
        <taxon>Pterygota</taxon>
        <taxon>Neoptera</taxon>
        <taxon>Endopterygota</taxon>
        <taxon>Diptera</taxon>
        <taxon>Nematocera</taxon>
        <taxon>Culicoidea</taxon>
        <taxon>Culicidae</taxon>
        <taxon>Anophelinae</taxon>
        <taxon>Anopheles</taxon>
    </lineage>
</organism>
<proteinExistence type="predicted"/>
<name>A0A084VN66_ANOSI</name>
<dbReference type="Proteomes" id="UP000030765">
    <property type="component" value="Unassembled WGS sequence"/>
</dbReference>
<dbReference type="EMBL" id="ATLV01014699">
    <property type="status" value="NOT_ANNOTATED_CDS"/>
    <property type="molecule type" value="Genomic_DNA"/>
</dbReference>
<reference evidence="3" key="2">
    <citation type="submission" date="2020-05" db="UniProtKB">
        <authorList>
            <consortium name="EnsemblMetazoa"/>
        </authorList>
    </citation>
    <scope>IDENTIFICATION</scope>
</reference>
<evidence type="ECO:0000256" key="1">
    <source>
        <dbReference type="SAM" id="MobiDB-lite"/>
    </source>
</evidence>
<accession>A0A084VN66</accession>
<dbReference type="EMBL" id="KE524979">
    <property type="protein sequence ID" value="KFB39410.1"/>
    <property type="molecule type" value="Genomic_DNA"/>
</dbReference>
<dbReference type="AlphaFoldDB" id="A0A084VN66"/>
<evidence type="ECO:0000313" key="2">
    <source>
        <dbReference type="EMBL" id="KFB39410.1"/>
    </source>
</evidence>
<evidence type="ECO:0000313" key="4">
    <source>
        <dbReference type="Proteomes" id="UP000030765"/>
    </source>
</evidence>
<dbReference type="EnsemblMetazoa" id="ASIC006835-RA">
    <property type="protein sequence ID" value="ASIC006835-PA"/>
    <property type="gene ID" value="ASIC006835"/>
</dbReference>
<sequence length="88" mass="9849">MLPKVLPYDGGNHPPDEHDGVGGVEWKYTRWQARHGFGKREKRAQEGGWLACGKSFSVFLCLATDRIGLKREGCGTLEQRTECGGRKM</sequence>
<feature type="region of interest" description="Disordered" evidence="1">
    <location>
        <begin position="1"/>
        <end position="22"/>
    </location>
</feature>
<keyword evidence="4" id="KW-1185">Reference proteome</keyword>